<comment type="function">
    <text evidence="10">Pyrophosphatase that catalyzes the hydrolysis of nucleoside triphosphates to their monophosphate derivatives, with a high preference for the non-canonical purine nucleotides XTP (xanthosine triphosphate), dITP (deoxyinosine triphosphate) and ITP. Seems to function as a house-cleaning enzyme that removes non-canonical purine nucleotides from the nucleotide pool, thus preventing their incorporation into DNA/RNA and avoiding chromosomal lesions.</text>
</comment>
<comment type="cofactor">
    <cofactor evidence="10">
        <name>Mg(2+)</name>
        <dbReference type="ChEBI" id="CHEBI:18420"/>
    </cofactor>
    <text evidence="10">Binds 1 Mg(2+) ion per subunit.</text>
</comment>
<reference evidence="14 15" key="1">
    <citation type="submission" date="2018-08" db="EMBL/GenBank/DDBJ databases">
        <title>A genome reference for cultivated species of the human gut microbiota.</title>
        <authorList>
            <person name="Zou Y."/>
            <person name="Xue W."/>
            <person name="Luo G."/>
        </authorList>
    </citation>
    <scope>NUCLEOTIDE SEQUENCE [LARGE SCALE GENOMIC DNA]</scope>
    <source>
        <strain evidence="12 14">AF25-21</strain>
        <strain evidence="13 15">AF37-6AC</strain>
    </source>
</reference>
<dbReference type="GO" id="GO:0017111">
    <property type="term" value="F:ribonucleoside triphosphate phosphatase activity"/>
    <property type="evidence" value="ECO:0007669"/>
    <property type="project" value="InterPro"/>
</dbReference>
<comment type="catalytic activity">
    <reaction evidence="10">
        <text>ITP + H2O = IMP + diphosphate + H(+)</text>
        <dbReference type="Rhea" id="RHEA:29399"/>
        <dbReference type="ChEBI" id="CHEBI:15377"/>
        <dbReference type="ChEBI" id="CHEBI:15378"/>
        <dbReference type="ChEBI" id="CHEBI:33019"/>
        <dbReference type="ChEBI" id="CHEBI:58053"/>
        <dbReference type="ChEBI" id="CHEBI:61402"/>
        <dbReference type="EC" id="3.6.1.66"/>
    </reaction>
</comment>
<dbReference type="Gene3D" id="3.90.950.10">
    <property type="match status" value="1"/>
</dbReference>
<evidence type="ECO:0000256" key="4">
    <source>
        <dbReference type="ARBA" id="ARBA00022741"/>
    </source>
</evidence>
<keyword evidence="5 10" id="KW-0378">Hydrolase</keyword>
<dbReference type="GO" id="GO:0035870">
    <property type="term" value="F:dITP diphosphatase activity"/>
    <property type="evidence" value="ECO:0007669"/>
    <property type="project" value="UniProtKB-UniRule"/>
</dbReference>
<accession>A0A415LFN8</accession>
<dbReference type="NCBIfam" id="TIGR00042">
    <property type="entry name" value="RdgB/HAM1 family non-canonical purine NTP pyrophosphatase"/>
    <property type="match status" value="1"/>
</dbReference>
<dbReference type="PANTHER" id="PTHR11067:SF9">
    <property type="entry name" value="INOSINE TRIPHOSPHATE PYROPHOSPHATASE"/>
    <property type="match status" value="1"/>
</dbReference>
<dbReference type="GO" id="GO:0009117">
    <property type="term" value="P:nucleotide metabolic process"/>
    <property type="evidence" value="ECO:0007669"/>
    <property type="project" value="UniProtKB-KW"/>
</dbReference>
<dbReference type="Proteomes" id="UP000285897">
    <property type="component" value="Unassembled WGS sequence"/>
</dbReference>
<dbReference type="GO" id="GO:0000166">
    <property type="term" value="F:nucleotide binding"/>
    <property type="evidence" value="ECO:0007669"/>
    <property type="project" value="UniProtKB-KW"/>
</dbReference>
<comment type="caution">
    <text evidence="10">Lacks conserved residue(s) required for the propagation of feature annotation.</text>
</comment>
<organism evidence="13 15">
    <name type="scientific">Blautia obeum</name>
    <dbReference type="NCBI Taxonomy" id="40520"/>
    <lineage>
        <taxon>Bacteria</taxon>
        <taxon>Bacillati</taxon>
        <taxon>Bacillota</taxon>
        <taxon>Clostridia</taxon>
        <taxon>Lachnospirales</taxon>
        <taxon>Lachnospiraceae</taxon>
        <taxon>Blautia</taxon>
    </lineage>
</organism>
<dbReference type="Pfam" id="PF01725">
    <property type="entry name" value="Ham1p_like"/>
    <property type="match status" value="1"/>
</dbReference>
<dbReference type="InterPro" id="IPR002637">
    <property type="entry name" value="RdgB/HAM1"/>
</dbReference>
<dbReference type="PANTHER" id="PTHR11067">
    <property type="entry name" value="INOSINE TRIPHOSPHATE PYROPHOSPHATASE/HAM1 PROTEIN"/>
    <property type="match status" value="1"/>
</dbReference>
<dbReference type="GO" id="GO:0046872">
    <property type="term" value="F:metal ion binding"/>
    <property type="evidence" value="ECO:0007669"/>
    <property type="project" value="UniProtKB-KW"/>
</dbReference>
<comment type="subunit">
    <text evidence="2 10">Homodimer.</text>
</comment>
<comment type="catalytic activity">
    <reaction evidence="9 10">
        <text>XTP + H2O = XMP + diphosphate + H(+)</text>
        <dbReference type="Rhea" id="RHEA:28610"/>
        <dbReference type="ChEBI" id="CHEBI:15377"/>
        <dbReference type="ChEBI" id="CHEBI:15378"/>
        <dbReference type="ChEBI" id="CHEBI:33019"/>
        <dbReference type="ChEBI" id="CHEBI:57464"/>
        <dbReference type="ChEBI" id="CHEBI:61314"/>
        <dbReference type="EC" id="3.6.1.66"/>
    </reaction>
</comment>
<feature type="binding site" evidence="10">
    <location>
        <position position="71"/>
    </location>
    <ligand>
        <name>substrate</name>
    </ligand>
</feature>
<dbReference type="RefSeq" id="WP_117639089.1">
    <property type="nucleotide sequence ID" value="NZ_JAAILP010000008.1"/>
</dbReference>
<keyword evidence="4 10" id="KW-0547">Nucleotide-binding</keyword>
<dbReference type="HAMAP" id="MF_01405">
    <property type="entry name" value="Non_canon_purine_NTPase"/>
    <property type="match status" value="1"/>
</dbReference>
<dbReference type="EMBL" id="QRUH01000004">
    <property type="protein sequence ID" value="RGR49661.1"/>
    <property type="molecule type" value="Genomic_DNA"/>
</dbReference>
<evidence type="ECO:0000256" key="9">
    <source>
        <dbReference type="ARBA" id="ARBA00052017"/>
    </source>
</evidence>
<evidence type="ECO:0000313" key="14">
    <source>
        <dbReference type="Proteomes" id="UP000285839"/>
    </source>
</evidence>
<gene>
    <name evidence="13" type="ORF">DW021_10025</name>
    <name evidence="12" type="ORF">DWY46_07720</name>
</gene>
<evidence type="ECO:0000256" key="10">
    <source>
        <dbReference type="HAMAP-Rule" id="MF_01405"/>
    </source>
</evidence>
<keyword evidence="3 10" id="KW-0479">Metal-binding</keyword>
<dbReference type="EC" id="3.6.1.66" evidence="10"/>
<dbReference type="CDD" id="cd00515">
    <property type="entry name" value="HAM1"/>
    <property type="match status" value="1"/>
</dbReference>
<comment type="catalytic activity">
    <reaction evidence="8 10">
        <text>dITP + H2O = dIMP + diphosphate + H(+)</text>
        <dbReference type="Rhea" id="RHEA:28342"/>
        <dbReference type="ChEBI" id="CHEBI:15377"/>
        <dbReference type="ChEBI" id="CHEBI:15378"/>
        <dbReference type="ChEBI" id="CHEBI:33019"/>
        <dbReference type="ChEBI" id="CHEBI:61194"/>
        <dbReference type="ChEBI" id="CHEBI:61382"/>
        <dbReference type="EC" id="3.6.1.66"/>
    </reaction>
</comment>
<dbReference type="NCBIfam" id="NF011397">
    <property type="entry name" value="PRK14822.1"/>
    <property type="match status" value="1"/>
</dbReference>
<dbReference type="InterPro" id="IPR029001">
    <property type="entry name" value="ITPase-like_fam"/>
</dbReference>
<dbReference type="GO" id="GO:0009146">
    <property type="term" value="P:purine nucleoside triphosphate catabolic process"/>
    <property type="evidence" value="ECO:0007669"/>
    <property type="project" value="UniProtKB-UniRule"/>
</dbReference>
<evidence type="ECO:0000256" key="5">
    <source>
        <dbReference type="ARBA" id="ARBA00022801"/>
    </source>
</evidence>
<dbReference type="AlphaFoldDB" id="A0A415LFN8"/>
<evidence type="ECO:0000256" key="2">
    <source>
        <dbReference type="ARBA" id="ARBA00011738"/>
    </source>
</evidence>
<evidence type="ECO:0000313" key="15">
    <source>
        <dbReference type="Proteomes" id="UP000285897"/>
    </source>
</evidence>
<comment type="similarity">
    <text evidence="1 10 11">Belongs to the HAM1 NTPase family.</text>
</comment>
<feature type="binding site" evidence="10">
    <location>
        <begin position="8"/>
        <end position="13"/>
    </location>
    <ligand>
        <name>substrate</name>
    </ligand>
</feature>
<feature type="binding site" evidence="10">
    <location>
        <position position="176"/>
    </location>
    <ligand>
        <name>substrate</name>
    </ligand>
</feature>
<proteinExistence type="inferred from homology"/>
<dbReference type="GO" id="GO:0036222">
    <property type="term" value="F:XTP diphosphatase activity"/>
    <property type="evidence" value="ECO:0007669"/>
    <property type="project" value="UniProtKB-UniRule"/>
</dbReference>
<dbReference type="GO" id="GO:0036220">
    <property type="term" value="F:ITP diphosphatase activity"/>
    <property type="evidence" value="ECO:0007669"/>
    <property type="project" value="UniProtKB-UniRule"/>
</dbReference>
<name>A0A415LFN8_9FIRM</name>
<feature type="binding site" evidence="10">
    <location>
        <begin position="181"/>
        <end position="182"/>
    </location>
    <ligand>
        <name>substrate</name>
    </ligand>
</feature>
<feature type="binding site" evidence="10">
    <location>
        <begin position="153"/>
        <end position="156"/>
    </location>
    <ligand>
        <name>substrate</name>
    </ligand>
</feature>
<evidence type="ECO:0000256" key="11">
    <source>
        <dbReference type="RuleBase" id="RU003781"/>
    </source>
</evidence>
<evidence type="ECO:0000256" key="8">
    <source>
        <dbReference type="ARBA" id="ARBA00051875"/>
    </source>
</evidence>
<dbReference type="EMBL" id="QROS01000006">
    <property type="protein sequence ID" value="RHL47380.1"/>
    <property type="molecule type" value="Genomic_DNA"/>
</dbReference>
<dbReference type="Proteomes" id="UP000285839">
    <property type="component" value="Unassembled WGS sequence"/>
</dbReference>
<keyword evidence="7 10" id="KW-0546">Nucleotide metabolism</keyword>
<comment type="caution">
    <text evidence="13">The sequence shown here is derived from an EMBL/GenBank/DDBJ whole genome shotgun (WGS) entry which is preliminary data.</text>
</comment>
<dbReference type="GO" id="GO:0005829">
    <property type="term" value="C:cytosol"/>
    <property type="evidence" value="ECO:0007669"/>
    <property type="project" value="TreeGrafter"/>
</dbReference>
<evidence type="ECO:0000256" key="1">
    <source>
        <dbReference type="ARBA" id="ARBA00008023"/>
    </source>
</evidence>
<feature type="active site" description="Proton acceptor" evidence="10">
    <location>
        <position position="70"/>
    </location>
</feature>
<evidence type="ECO:0000313" key="12">
    <source>
        <dbReference type="EMBL" id="RGR49661.1"/>
    </source>
</evidence>
<keyword evidence="6 10" id="KW-0460">Magnesium</keyword>
<dbReference type="FunFam" id="3.90.950.10:FF:000001">
    <property type="entry name" value="dITP/XTP pyrophosphatase"/>
    <property type="match status" value="1"/>
</dbReference>
<protein>
    <recommendedName>
        <fullName evidence="10">dITP/XTP pyrophosphatase</fullName>
        <ecNumber evidence="10">3.6.1.66</ecNumber>
    </recommendedName>
    <alternativeName>
        <fullName evidence="10">Non-canonical purine NTP pyrophosphatase</fullName>
    </alternativeName>
    <alternativeName>
        <fullName evidence="10">Non-standard purine NTP pyrophosphatase</fullName>
    </alternativeName>
    <alternativeName>
        <fullName evidence="10">Nucleoside-triphosphate diphosphatase</fullName>
    </alternativeName>
    <alternativeName>
        <fullName evidence="10">Nucleoside-triphosphate pyrophosphatase</fullName>
        <shortName evidence="10">NTPase</shortName>
    </alternativeName>
</protein>
<dbReference type="InterPro" id="IPR020922">
    <property type="entry name" value="dITP/XTP_pyrophosphatase"/>
</dbReference>
<evidence type="ECO:0000313" key="13">
    <source>
        <dbReference type="EMBL" id="RHL47380.1"/>
    </source>
</evidence>
<evidence type="ECO:0000256" key="6">
    <source>
        <dbReference type="ARBA" id="ARBA00022842"/>
    </source>
</evidence>
<feature type="binding site" evidence="10">
    <location>
        <position position="70"/>
    </location>
    <ligand>
        <name>Mg(2+)</name>
        <dbReference type="ChEBI" id="CHEBI:18420"/>
    </ligand>
</feature>
<sequence length="194" mass="21690">MKKVIFATGNQGKMKEIREILGDLDIELLSLKDAGIHADIVEDGKTFEENAQIKARTICNLTGEIVLADDSGLEIDYLNKEPGIYSARYMGEDTSYHIKNEKLIERLEGVPDEKRTARFVCAIAAAFPDGTMKTVRATMEGRIGYKESGENGFGYDPIFYLPEYGCTSAELSMEEKNKISHRGKALRAIKDELR</sequence>
<dbReference type="SUPFAM" id="SSF52972">
    <property type="entry name" value="ITPase-like"/>
    <property type="match status" value="1"/>
</dbReference>
<evidence type="ECO:0000256" key="7">
    <source>
        <dbReference type="ARBA" id="ARBA00023080"/>
    </source>
</evidence>
<evidence type="ECO:0000256" key="3">
    <source>
        <dbReference type="ARBA" id="ARBA00022723"/>
    </source>
</evidence>